<dbReference type="EMBL" id="JAVFWL010000003">
    <property type="protein sequence ID" value="KAK6744070.1"/>
    <property type="molecule type" value="Genomic_DNA"/>
</dbReference>
<protein>
    <submittedName>
        <fullName evidence="1">Uncharacterized protein</fullName>
    </submittedName>
</protein>
<accession>A0ABR1D1C2</accession>
<sequence>MQLWASAHGSEVVRISDSWGGAFKNINRARQPCPVKCKETQNTIAGIVSENSQKMIYSVILWCYFVLRTLIGCVNNASIPWKLPKTTQNKYLDVAFSLHAYFSFLVDDFILPIACDDFYSLMSVYYLFCNQSERPAKAGLHTFCGVCFARLD</sequence>
<comment type="caution">
    <text evidence="1">The sequence shown here is derived from an EMBL/GenBank/DDBJ whole genome shotgun (WGS) entry which is preliminary data.</text>
</comment>
<organism evidence="1 2">
    <name type="scientific">Necator americanus</name>
    <name type="common">Human hookworm</name>
    <dbReference type="NCBI Taxonomy" id="51031"/>
    <lineage>
        <taxon>Eukaryota</taxon>
        <taxon>Metazoa</taxon>
        <taxon>Ecdysozoa</taxon>
        <taxon>Nematoda</taxon>
        <taxon>Chromadorea</taxon>
        <taxon>Rhabditida</taxon>
        <taxon>Rhabditina</taxon>
        <taxon>Rhabditomorpha</taxon>
        <taxon>Strongyloidea</taxon>
        <taxon>Ancylostomatidae</taxon>
        <taxon>Bunostominae</taxon>
        <taxon>Necator</taxon>
    </lineage>
</organism>
<evidence type="ECO:0000313" key="1">
    <source>
        <dbReference type="EMBL" id="KAK6744070.1"/>
    </source>
</evidence>
<proteinExistence type="predicted"/>
<dbReference type="Proteomes" id="UP001303046">
    <property type="component" value="Unassembled WGS sequence"/>
</dbReference>
<reference evidence="1 2" key="1">
    <citation type="submission" date="2023-08" db="EMBL/GenBank/DDBJ databases">
        <title>A Necator americanus chromosomal reference genome.</title>
        <authorList>
            <person name="Ilik V."/>
            <person name="Petrzelkova K.J."/>
            <person name="Pardy F."/>
            <person name="Fuh T."/>
            <person name="Niatou-Singa F.S."/>
            <person name="Gouil Q."/>
            <person name="Baker L."/>
            <person name="Ritchie M.E."/>
            <person name="Jex A.R."/>
            <person name="Gazzola D."/>
            <person name="Li H."/>
            <person name="Toshio Fujiwara R."/>
            <person name="Zhan B."/>
            <person name="Aroian R.V."/>
            <person name="Pafco B."/>
            <person name="Schwarz E.M."/>
        </authorList>
    </citation>
    <scope>NUCLEOTIDE SEQUENCE [LARGE SCALE GENOMIC DNA]</scope>
    <source>
        <strain evidence="1 2">Aroian</strain>
        <tissue evidence="1">Whole animal</tissue>
    </source>
</reference>
<evidence type="ECO:0000313" key="2">
    <source>
        <dbReference type="Proteomes" id="UP001303046"/>
    </source>
</evidence>
<keyword evidence="2" id="KW-1185">Reference proteome</keyword>
<name>A0ABR1D1C2_NECAM</name>
<gene>
    <name evidence="1" type="primary">Necator_chrIII.g11786</name>
    <name evidence="1" type="ORF">RB195_011021</name>
</gene>